<dbReference type="HOGENOM" id="CLU_028523_2_1_7"/>
<dbReference type="GO" id="GO:0016829">
    <property type="term" value="F:lyase activity"/>
    <property type="evidence" value="ECO:0007669"/>
    <property type="project" value="UniProtKB-UniRule"/>
</dbReference>
<organism evidence="3 4">
    <name type="scientific">Desulfarculus baarsii (strain ATCC 33931 / DSM 2075 / LMG 7858 / VKM B-1802 / 2st14)</name>
    <dbReference type="NCBI Taxonomy" id="644282"/>
    <lineage>
        <taxon>Bacteria</taxon>
        <taxon>Pseudomonadati</taxon>
        <taxon>Thermodesulfobacteriota</taxon>
        <taxon>Desulfarculia</taxon>
        <taxon>Desulfarculales</taxon>
        <taxon>Desulfarculaceae</taxon>
        <taxon>Desulfarculus</taxon>
    </lineage>
</organism>
<evidence type="ECO:0000256" key="1">
    <source>
        <dbReference type="ARBA" id="ARBA00022596"/>
    </source>
</evidence>
<dbReference type="STRING" id="644282.Deba_0902"/>
<dbReference type="GO" id="GO:0016151">
    <property type="term" value="F:nickel cation binding"/>
    <property type="evidence" value="ECO:0007669"/>
    <property type="project" value="UniProtKB-UniRule"/>
</dbReference>
<comment type="similarity">
    <text evidence="2">Belongs to the LarC family.</text>
</comment>
<dbReference type="HAMAP" id="MF_01074">
    <property type="entry name" value="LarC"/>
    <property type="match status" value="1"/>
</dbReference>
<dbReference type="OrthoDB" id="9765625at2"/>
<gene>
    <name evidence="3" type="ordered locus">Deba_0902</name>
</gene>
<dbReference type="PANTHER" id="PTHR36566">
    <property type="entry name" value="NICKEL INSERTION PROTEIN-RELATED"/>
    <property type="match status" value="1"/>
</dbReference>
<protein>
    <recommendedName>
        <fullName evidence="2">Putative nickel insertion protein</fullName>
    </recommendedName>
</protein>
<evidence type="ECO:0000256" key="2">
    <source>
        <dbReference type="HAMAP-Rule" id="MF_01074"/>
    </source>
</evidence>
<dbReference type="InterPro" id="IPR002822">
    <property type="entry name" value="Ni_insertion"/>
</dbReference>
<proteinExistence type="inferred from homology"/>
<keyword evidence="1 2" id="KW-0533">Nickel</keyword>
<dbReference type="PANTHER" id="PTHR36566:SF1">
    <property type="entry name" value="PYRIDINIUM-3,5-BISTHIOCARBOXYLIC ACID MONONUCLEOTIDE NICKEL INSERTION PROTEIN"/>
    <property type="match status" value="1"/>
</dbReference>
<evidence type="ECO:0000313" key="3">
    <source>
        <dbReference type="EMBL" id="ADK84272.1"/>
    </source>
</evidence>
<dbReference type="NCBIfam" id="TIGR00299">
    <property type="entry name" value="nickel pincer cofactor biosynthesis protein LarC"/>
    <property type="match status" value="1"/>
</dbReference>
<evidence type="ECO:0000313" key="4">
    <source>
        <dbReference type="Proteomes" id="UP000009047"/>
    </source>
</evidence>
<dbReference type="Proteomes" id="UP000009047">
    <property type="component" value="Chromosome"/>
</dbReference>
<keyword evidence="4" id="KW-1185">Reference proteome</keyword>
<accession>E1QFD6</accession>
<keyword evidence="2" id="KW-0456">Lyase</keyword>
<sequence length="387" mass="41550">MPNVLYIDACGGASGDMLAGALLDLGWPLDELRALAAAMGLADTRLEAKVVEHNHLRALRLEVDCAEKQPHRHLRHVLEHLDRLPADVAEAAGRVFRRLAEAEARVHGIEVERVHFHEVGAVDAIIDVTAFCAGLAWLGWPRLVCSPLPLGQGFVDCAHGRLPLPAPAVLNLLGGVPVRPWPAEEETVTPTGAALLSTLAHQFGPLPAMRLEAVGVGGGSRQGQCGPNIARLLTGQEDDGVLRDELVEIVCHIDDMQPEDIPLAIARLMSAGALDAAAAPLQMKKGRPGWRFIVLARPEQAEELAALVLEQTTTLGVRLRRMGRMILPRRVIEVQSPWGQARIKVSSTSQGPRLHPEADDVAAIAQRTGLAPAKVRQELTALAAAQL</sequence>
<dbReference type="Pfam" id="PF01969">
    <property type="entry name" value="Ni_insertion"/>
    <property type="match status" value="1"/>
</dbReference>
<dbReference type="eggNOG" id="COG1641">
    <property type="taxonomic scope" value="Bacteria"/>
</dbReference>
<dbReference type="RefSeq" id="WP_013257726.1">
    <property type="nucleotide sequence ID" value="NC_014365.1"/>
</dbReference>
<dbReference type="KEGG" id="dbr:Deba_0902"/>
<dbReference type="AlphaFoldDB" id="E1QFD6"/>
<name>E1QFD6_DESB2</name>
<dbReference type="EMBL" id="CP002085">
    <property type="protein sequence ID" value="ADK84272.1"/>
    <property type="molecule type" value="Genomic_DNA"/>
</dbReference>
<dbReference type="Gene3D" id="3.30.70.1380">
    <property type="entry name" value="Transcriptional regulatory protein pf0864 domain like"/>
    <property type="match status" value="1"/>
</dbReference>
<reference evidence="3 4" key="1">
    <citation type="journal article" date="2010" name="Stand. Genomic Sci.">
        <title>Complete genome sequence of Desulfarculus baarsii type strain (2st14).</title>
        <authorList>
            <person name="Sun H."/>
            <person name="Spring S."/>
            <person name="Lapidus A."/>
            <person name="Davenport K."/>
            <person name="Del Rio T.G."/>
            <person name="Tice H."/>
            <person name="Nolan M."/>
            <person name="Copeland A."/>
            <person name="Cheng J.F."/>
            <person name="Lucas S."/>
            <person name="Tapia R."/>
            <person name="Goodwin L."/>
            <person name="Pitluck S."/>
            <person name="Ivanova N."/>
            <person name="Pagani I."/>
            <person name="Mavromatis K."/>
            <person name="Ovchinnikova G."/>
            <person name="Pati A."/>
            <person name="Chen A."/>
            <person name="Palaniappan K."/>
            <person name="Hauser L."/>
            <person name="Chang Y.J."/>
            <person name="Jeffries C.D."/>
            <person name="Detter J.C."/>
            <person name="Han C."/>
            <person name="Rohde M."/>
            <person name="Brambilla E."/>
            <person name="Goker M."/>
            <person name="Woyke T."/>
            <person name="Bristow J."/>
            <person name="Eisen J.A."/>
            <person name="Markowitz V."/>
            <person name="Hugenholtz P."/>
            <person name="Kyrpides N.C."/>
            <person name="Klenk H.P."/>
            <person name="Land M."/>
        </authorList>
    </citation>
    <scope>NUCLEOTIDE SEQUENCE [LARGE SCALE GENOMIC DNA]</scope>
    <source>
        <strain evidence="4">ATCC 33931 / DSM 2075 / LMG 7858 / VKM B-1802 / 2st14</strain>
    </source>
</reference>